<protein>
    <recommendedName>
        <fullName evidence="8">SURP motif domain-containing protein</fullName>
    </recommendedName>
</protein>
<keyword evidence="3" id="KW-0694">RNA-binding</keyword>
<evidence type="ECO:0000256" key="2">
    <source>
        <dbReference type="ARBA" id="ARBA00022737"/>
    </source>
</evidence>
<dbReference type="Gene3D" id="1.10.10.790">
    <property type="entry name" value="Surp module"/>
    <property type="match status" value="1"/>
</dbReference>
<evidence type="ECO:0000256" key="4">
    <source>
        <dbReference type="ARBA" id="ARBA00023015"/>
    </source>
</evidence>
<feature type="domain" description="SURP motif" evidence="8">
    <location>
        <begin position="222"/>
        <end position="265"/>
    </location>
</feature>
<dbReference type="OrthoDB" id="5836667at2759"/>
<dbReference type="PROSITE" id="PS50128">
    <property type="entry name" value="SURP"/>
    <property type="match status" value="1"/>
</dbReference>
<keyword evidence="4" id="KW-0805">Transcription regulation</keyword>
<reference evidence="9 10" key="1">
    <citation type="submission" date="2020-08" db="EMBL/GenBank/DDBJ databases">
        <authorList>
            <person name="Koutsovoulos G."/>
            <person name="Danchin GJ E."/>
        </authorList>
    </citation>
    <scope>NUCLEOTIDE SEQUENCE [LARGE SCALE GENOMIC DNA]</scope>
</reference>
<dbReference type="InterPro" id="IPR040397">
    <property type="entry name" value="SWAP"/>
</dbReference>
<dbReference type="PANTHER" id="PTHR13161:SF15">
    <property type="entry name" value="SPLICING FACTOR, SUPPRESSOR OF WHITE-APRICOT HOMOLOG"/>
    <property type="match status" value="1"/>
</dbReference>
<dbReference type="InterPro" id="IPR035967">
    <property type="entry name" value="SWAP/Surp_sf"/>
</dbReference>
<evidence type="ECO:0000313" key="9">
    <source>
        <dbReference type="EMBL" id="CAD2202762.1"/>
    </source>
</evidence>
<evidence type="ECO:0000313" key="10">
    <source>
        <dbReference type="Proteomes" id="UP000580250"/>
    </source>
</evidence>
<feature type="compositionally biased region" description="Basic residues" evidence="7">
    <location>
        <begin position="1"/>
        <end position="17"/>
    </location>
</feature>
<organism evidence="9 10">
    <name type="scientific">Meloidogyne enterolobii</name>
    <name type="common">Root-knot nematode worm</name>
    <name type="synonym">Meloidogyne mayaguensis</name>
    <dbReference type="NCBI Taxonomy" id="390850"/>
    <lineage>
        <taxon>Eukaryota</taxon>
        <taxon>Metazoa</taxon>
        <taxon>Ecdysozoa</taxon>
        <taxon>Nematoda</taxon>
        <taxon>Chromadorea</taxon>
        <taxon>Rhabditida</taxon>
        <taxon>Tylenchina</taxon>
        <taxon>Tylenchomorpha</taxon>
        <taxon>Tylenchoidea</taxon>
        <taxon>Meloidogynidae</taxon>
        <taxon>Meloidogyninae</taxon>
        <taxon>Meloidogyne</taxon>
    </lineage>
</organism>
<feature type="compositionally biased region" description="Basic and acidic residues" evidence="7">
    <location>
        <begin position="393"/>
        <end position="411"/>
    </location>
</feature>
<dbReference type="GO" id="GO:0003723">
    <property type="term" value="F:RNA binding"/>
    <property type="evidence" value="ECO:0007669"/>
    <property type="project" value="UniProtKB-KW"/>
</dbReference>
<dbReference type="InterPro" id="IPR000061">
    <property type="entry name" value="Surp"/>
</dbReference>
<keyword evidence="2" id="KW-0677">Repeat</keyword>
<dbReference type="EMBL" id="CAJEWN010002251">
    <property type="protein sequence ID" value="CAD2202762.1"/>
    <property type="molecule type" value="Genomic_DNA"/>
</dbReference>
<dbReference type="SMART" id="SM00648">
    <property type="entry name" value="SWAP"/>
    <property type="match status" value="1"/>
</dbReference>
<feature type="region of interest" description="Disordered" evidence="7">
    <location>
        <begin position="172"/>
        <end position="198"/>
    </location>
</feature>
<keyword evidence="1" id="KW-0507">mRNA processing</keyword>
<sequence>MSSHHAKIRNKFRKRHHNSNEEDENSLIVFGYSSKLHKTENIFSVGDDFQSTSSSVAFDENKHLIPWNGDEELKIDRLCFPISIVLFGFLKICCDTLEVYNLHAYDVRLYLTSLDEFDKEIKNVERKGDEEGNDDNSAEQLEEELCDEQRYADLYADIRQKELDEENKNRKRAEIGYRYDQQQPSPAVDEEEEEEDEPYVKPISLKLPVGIATPDSVRQNLLIERTALFVVEKGPQMEVVIKAKQRHKAEQFGFLDFDHRLHPFYKYLCKQIREKKYVPELRQPTKTKKEPESISSESDDSNSDSDGGYLHPLLCGDANKKTTTTKSDTPSESGFIGPSQKPKQQAKKAADSLNSDLDVLIQKFHRSDDQSSSSSLYSSLMKSLHSLIPGQSKENEELNKSNEIEKKEEKEEKKVVAVVEEQPPPSKPQPPEILYETDQNRINDYNLWHLEFYGRQSPYLPGPPPFPLTPATDSVVESGIAVAAKYVAFQGAAAEQKLIEHNGDQTWAKLKIFF</sequence>
<evidence type="ECO:0000256" key="7">
    <source>
        <dbReference type="SAM" id="MobiDB-lite"/>
    </source>
</evidence>
<accession>A0A6V7XTY7</accession>
<feature type="compositionally biased region" description="Acidic residues" evidence="7">
    <location>
        <begin position="188"/>
        <end position="197"/>
    </location>
</feature>
<dbReference type="InterPro" id="IPR019147">
    <property type="entry name" value="SWAP_N_domain"/>
</dbReference>
<keyword evidence="5" id="KW-0804">Transcription</keyword>
<evidence type="ECO:0000256" key="5">
    <source>
        <dbReference type="ARBA" id="ARBA00023163"/>
    </source>
</evidence>
<dbReference type="PANTHER" id="PTHR13161">
    <property type="entry name" value="SPLICING FACTOR SUPPRESSOR OF WHITE APRICOT"/>
    <property type="match status" value="1"/>
</dbReference>
<evidence type="ECO:0000256" key="6">
    <source>
        <dbReference type="ARBA" id="ARBA00023187"/>
    </source>
</evidence>
<dbReference type="SUPFAM" id="SSF109905">
    <property type="entry name" value="Surp module (SWAP domain)"/>
    <property type="match status" value="1"/>
</dbReference>
<evidence type="ECO:0000256" key="1">
    <source>
        <dbReference type="ARBA" id="ARBA00022664"/>
    </source>
</evidence>
<dbReference type="GO" id="GO:0000395">
    <property type="term" value="P:mRNA 5'-splice site recognition"/>
    <property type="evidence" value="ECO:0007669"/>
    <property type="project" value="TreeGrafter"/>
</dbReference>
<evidence type="ECO:0000256" key="3">
    <source>
        <dbReference type="ARBA" id="ARBA00022884"/>
    </source>
</evidence>
<proteinExistence type="predicted"/>
<gene>
    <name evidence="9" type="ORF">MENT_LOCUS56411</name>
</gene>
<feature type="region of interest" description="Disordered" evidence="7">
    <location>
        <begin position="1"/>
        <end position="20"/>
    </location>
</feature>
<dbReference type="Pfam" id="PF01805">
    <property type="entry name" value="Surp"/>
    <property type="match status" value="1"/>
</dbReference>
<keyword evidence="6" id="KW-0508">mRNA splicing</keyword>
<dbReference type="Proteomes" id="UP000580250">
    <property type="component" value="Unassembled WGS sequence"/>
</dbReference>
<feature type="region of interest" description="Disordered" evidence="7">
    <location>
        <begin position="388"/>
        <end position="411"/>
    </location>
</feature>
<comment type="caution">
    <text evidence="9">The sequence shown here is derived from an EMBL/GenBank/DDBJ whole genome shotgun (WGS) entry which is preliminary data.</text>
</comment>
<evidence type="ECO:0000259" key="8">
    <source>
        <dbReference type="PROSITE" id="PS50128"/>
    </source>
</evidence>
<dbReference type="AlphaFoldDB" id="A0A6V7XTY7"/>
<dbReference type="SMART" id="SM01141">
    <property type="entry name" value="DRY_EERY"/>
    <property type="match status" value="1"/>
</dbReference>
<name>A0A6V7XTY7_MELEN</name>
<feature type="region of interest" description="Disordered" evidence="7">
    <location>
        <begin position="280"/>
        <end position="351"/>
    </location>
</feature>